<accession>A0A7J7M4P4</accession>
<reference evidence="1 2" key="1">
    <citation type="journal article" date="2020" name="IScience">
        <title>Genome Sequencing of the Endangered Kingdonia uniflora (Circaeasteraceae, Ranunculales) Reveals Potential Mechanisms of Evolutionary Specialization.</title>
        <authorList>
            <person name="Sun Y."/>
            <person name="Deng T."/>
            <person name="Zhang A."/>
            <person name="Moore M.J."/>
            <person name="Landis J.B."/>
            <person name="Lin N."/>
            <person name="Zhang H."/>
            <person name="Zhang X."/>
            <person name="Huang J."/>
            <person name="Zhang X."/>
            <person name="Sun H."/>
            <person name="Wang H."/>
        </authorList>
    </citation>
    <scope>NUCLEOTIDE SEQUENCE [LARGE SCALE GENOMIC DNA]</scope>
    <source>
        <strain evidence="1">TB1705</strain>
        <tissue evidence="1">Leaf</tissue>
    </source>
</reference>
<evidence type="ECO:0000313" key="2">
    <source>
        <dbReference type="Proteomes" id="UP000541444"/>
    </source>
</evidence>
<dbReference type="OrthoDB" id="552115at2759"/>
<dbReference type="GO" id="GO:0000977">
    <property type="term" value="F:RNA polymerase II transcription regulatory region sequence-specific DNA binding"/>
    <property type="evidence" value="ECO:0007669"/>
    <property type="project" value="TreeGrafter"/>
</dbReference>
<dbReference type="Gene3D" id="1.10.10.10">
    <property type="entry name" value="Winged helix-like DNA-binding domain superfamily/Winged helix DNA-binding domain"/>
    <property type="match status" value="1"/>
</dbReference>
<proteinExistence type="predicted"/>
<dbReference type="EMBL" id="JACGCM010001782">
    <property type="protein sequence ID" value="KAF6149790.1"/>
    <property type="molecule type" value="Genomic_DNA"/>
</dbReference>
<organism evidence="1 2">
    <name type="scientific">Kingdonia uniflora</name>
    <dbReference type="NCBI Taxonomy" id="39325"/>
    <lineage>
        <taxon>Eukaryota</taxon>
        <taxon>Viridiplantae</taxon>
        <taxon>Streptophyta</taxon>
        <taxon>Embryophyta</taxon>
        <taxon>Tracheophyta</taxon>
        <taxon>Spermatophyta</taxon>
        <taxon>Magnoliopsida</taxon>
        <taxon>Ranunculales</taxon>
        <taxon>Circaeasteraceae</taxon>
        <taxon>Kingdonia</taxon>
    </lineage>
</organism>
<dbReference type="Proteomes" id="UP000541444">
    <property type="component" value="Unassembled WGS sequence"/>
</dbReference>
<dbReference type="InterPro" id="IPR015648">
    <property type="entry name" value="Transcrpt_fac_DP"/>
</dbReference>
<dbReference type="GO" id="GO:0005667">
    <property type="term" value="C:transcription regulator complex"/>
    <property type="evidence" value="ECO:0007669"/>
    <property type="project" value="InterPro"/>
</dbReference>
<dbReference type="PANTHER" id="PTHR12548:SF9">
    <property type="entry name" value="TRANSCRIPTION FACTOR DP"/>
    <property type="match status" value="1"/>
</dbReference>
<name>A0A7J7M4P4_9MAGN</name>
<dbReference type="AlphaFoldDB" id="A0A7J7M4P4"/>
<dbReference type="GO" id="GO:0005634">
    <property type="term" value="C:nucleus"/>
    <property type="evidence" value="ECO:0007669"/>
    <property type="project" value="TreeGrafter"/>
</dbReference>
<protein>
    <submittedName>
        <fullName evidence="1">Uncharacterized protein</fullName>
    </submittedName>
</protein>
<keyword evidence="2" id="KW-1185">Reference proteome</keyword>
<gene>
    <name evidence="1" type="ORF">GIB67_017523</name>
</gene>
<evidence type="ECO:0000313" key="1">
    <source>
        <dbReference type="EMBL" id="KAF6149790.1"/>
    </source>
</evidence>
<dbReference type="GO" id="GO:0051726">
    <property type="term" value="P:regulation of cell cycle"/>
    <property type="evidence" value="ECO:0007669"/>
    <property type="project" value="InterPro"/>
</dbReference>
<dbReference type="GO" id="GO:0000981">
    <property type="term" value="F:DNA-binding transcription factor activity, RNA polymerase II-specific"/>
    <property type="evidence" value="ECO:0007669"/>
    <property type="project" value="TreeGrafter"/>
</dbReference>
<comment type="caution">
    <text evidence="1">The sequence shown here is derived from an EMBL/GenBank/DDBJ whole genome shotgun (WGS) entry which is preliminary data.</text>
</comment>
<sequence length="56" mass="6507">MHSFPSIFWIARICCANKKKRCSRALPGDKTGRGLRQFSMRVCEKVESKARITYNE</sequence>
<dbReference type="InterPro" id="IPR036388">
    <property type="entry name" value="WH-like_DNA-bd_sf"/>
</dbReference>
<feature type="non-terminal residue" evidence="1">
    <location>
        <position position="1"/>
    </location>
</feature>
<dbReference type="PANTHER" id="PTHR12548">
    <property type="entry name" value="TRANSCRIPTION FACTOR DP"/>
    <property type="match status" value="1"/>
</dbReference>